<dbReference type="GO" id="GO:0003677">
    <property type="term" value="F:DNA binding"/>
    <property type="evidence" value="ECO:0007669"/>
    <property type="project" value="UniProtKB-UniRule"/>
</dbReference>
<dbReference type="PRINTS" id="PR00455">
    <property type="entry name" value="HTHTETR"/>
</dbReference>
<sequence length="197" mass="22693">MSSRRERKKQETRTKIFTSAMKLFQAGGYDATTIDMIAEHADVARGTVFLHFPSKEAILAHWGQDRFEEMMERSVEWDQPDLSVEEKVMRLFKIALTANQESFDLVKIWVKSTLATPTAMIHERQSPVSLRNLMADILESAQEEGHLKQTIDPIIAGDMLENIYLHAMQDWVLSEGNWPVEEILTTKIHYLFNGLNQ</sequence>
<reference evidence="4 5" key="1">
    <citation type="journal article" date="2015" name="Int. J. Syst. Evol. Microbiol.">
        <title>Tumebacillus algifaecis sp. nov., isolated from decomposing algal scum.</title>
        <authorList>
            <person name="Wu Y.F."/>
            <person name="Zhang B."/>
            <person name="Xing P."/>
            <person name="Wu Q.L."/>
            <person name="Liu S.J."/>
        </authorList>
    </citation>
    <scope>NUCLEOTIDE SEQUENCE [LARGE SCALE GENOMIC DNA]</scope>
    <source>
        <strain evidence="4 5">THMBR28</strain>
    </source>
</reference>
<feature type="DNA-binding region" description="H-T-H motif" evidence="2">
    <location>
        <begin position="33"/>
        <end position="52"/>
    </location>
</feature>
<dbReference type="PANTHER" id="PTHR43479:SF11">
    <property type="entry name" value="ACREF_ENVCD OPERON REPRESSOR-RELATED"/>
    <property type="match status" value="1"/>
</dbReference>
<organism evidence="4 5">
    <name type="scientific">Tumebacillus algifaecis</name>
    <dbReference type="NCBI Taxonomy" id="1214604"/>
    <lineage>
        <taxon>Bacteria</taxon>
        <taxon>Bacillati</taxon>
        <taxon>Bacillota</taxon>
        <taxon>Bacilli</taxon>
        <taxon>Bacillales</taxon>
        <taxon>Alicyclobacillaceae</taxon>
        <taxon>Tumebacillus</taxon>
    </lineage>
</organism>
<keyword evidence="1 2" id="KW-0238">DNA-binding</keyword>
<evidence type="ECO:0000313" key="5">
    <source>
        <dbReference type="Proteomes" id="UP000214688"/>
    </source>
</evidence>
<protein>
    <submittedName>
        <fullName evidence="4">TetR family transcriptional regulator</fullName>
    </submittedName>
</protein>
<dbReference type="SUPFAM" id="SSF48498">
    <property type="entry name" value="Tetracyclin repressor-like, C-terminal domain"/>
    <property type="match status" value="1"/>
</dbReference>
<gene>
    <name evidence="4" type="ORF">CIG75_16580</name>
</gene>
<dbReference type="InterPro" id="IPR009057">
    <property type="entry name" value="Homeodomain-like_sf"/>
</dbReference>
<dbReference type="Pfam" id="PF00440">
    <property type="entry name" value="TetR_N"/>
    <property type="match status" value="1"/>
</dbReference>
<evidence type="ECO:0000256" key="1">
    <source>
        <dbReference type="ARBA" id="ARBA00023125"/>
    </source>
</evidence>
<dbReference type="SUPFAM" id="SSF46689">
    <property type="entry name" value="Homeodomain-like"/>
    <property type="match status" value="1"/>
</dbReference>
<dbReference type="RefSeq" id="WP_094237644.1">
    <property type="nucleotide sequence ID" value="NZ_CP022657.1"/>
</dbReference>
<keyword evidence="5" id="KW-1185">Reference proteome</keyword>
<dbReference type="InterPro" id="IPR023772">
    <property type="entry name" value="DNA-bd_HTH_TetR-type_CS"/>
</dbReference>
<dbReference type="KEGG" id="tab:CIG75_16580"/>
<dbReference type="InterPro" id="IPR050624">
    <property type="entry name" value="HTH-type_Tx_Regulator"/>
</dbReference>
<dbReference type="InterPro" id="IPR036271">
    <property type="entry name" value="Tet_transcr_reg_TetR-rel_C_sf"/>
</dbReference>
<dbReference type="Proteomes" id="UP000214688">
    <property type="component" value="Chromosome"/>
</dbReference>
<dbReference type="PROSITE" id="PS50977">
    <property type="entry name" value="HTH_TETR_2"/>
    <property type="match status" value="1"/>
</dbReference>
<accession>A0A223D497</accession>
<evidence type="ECO:0000313" key="4">
    <source>
        <dbReference type="EMBL" id="ASS76411.1"/>
    </source>
</evidence>
<dbReference type="InterPro" id="IPR001647">
    <property type="entry name" value="HTH_TetR"/>
</dbReference>
<evidence type="ECO:0000259" key="3">
    <source>
        <dbReference type="PROSITE" id="PS50977"/>
    </source>
</evidence>
<name>A0A223D497_9BACL</name>
<dbReference type="PROSITE" id="PS01081">
    <property type="entry name" value="HTH_TETR_1"/>
    <property type="match status" value="1"/>
</dbReference>
<feature type="domain" description="HTH tetR-type" evidence="3">
    <location>
        <begin position="10"/>
        <end position="70"/>
    </location>
</feature>
<dbReference type="EMBL" id="CP022657">
    <property type="protein sequence ID" value="ASS76411.1"/>
    <property type="molecule type" value="Genomic_DNA"/>
</dbReference>
<evidence type="ECO:0000256" key="2">
    <source>
        <dbReference type="PROSITE-ProRule" id="PRU00335"/>
    </source>
</evidence>
<dbReference type="Gene3D" id="1.10.357.10">
    <property type="entry name" value="Tetracycline Repressor, domain 2"/>
    <property type="match status" value="1"/>
</dbReference>
<dbReference type="PANTHER" id="PTHR43479">
    <property type="entry name" value="ACREF/ENVCD OPERON REPRESSOR-RELATED"/>
    <property type="match status" value="1"/>
</dbReference>
<dbReference type="AlphaFoldDB" id="A0A223D497"/>
<dbReference type="OrthoDB" id="268339at2"/>
<proteinExistence type="predicted"/>